<sequence>MENKTWTYADRYRHIKEVKIRHTEEKRIQQGGFMNADGYGNVPLPEDYHFTPIPADGDFIGYSGWAENFAAMLEIHPIYVDPIEILCGRWGDQLTKYRKTQGNYMDYRNFPEDRFPYDHLKPGIDLYGIDSGIGSDSHFNSDFNIGIALGWGGFLEKIRKYREIHKGDKEKQEFYDAEEKVVLAIQKWIQKHIDRIEELLKTEDRPEIRATLEEMLACNKNVISKKPETFLEACQYLAWFATVSRIYDRDGAGCWLDQLLYPFYKKDMESGLIDKDKARFILADLLIIDPHYYQLGGCDLEGNDMTNELSWLILEAAHELNTSANLTVRVHDNMDPAFFKKAVSYVFNDRNAWPRFSGHKGMMNYAKNQGVSEKDALERQAVGCGWSAVPGKEFCMNDVIKINCVKVFEVAFQEMMLAYHDAAPTDKEKYAPSLERLYDIYRAHLKRAVKVIADCVEFYNQYQHITMPELVMNLQMYHTLEEGKNISQCAEIYTLCCDGVGLGTLADSFAAIEQRIVREKKLTFEELEETLRNNFAGDERTRLMLSQSERYCQGGDSLGDQWAQRLTRDFAEIVKAQPVAGGKQLVPGWFSWSKTIHFGRQVGATPNGRKAGASVTHGANPTPGFRKDGAATAQATGIALCQPGYGNTAPLQIEFDPKLSAEEGGIDRVAKLLKTHIDMGGTLINVNVLDKDVLMEAHKDPKSHPELVVRVTGFTAYFCTLSEDFRQLVVDRFLDGM</sequence>
<dbReference type="PROSITE" id="PS51554">
    <property type="entry name" value="PFL"/>
    <property type="match status" value="1"/>
</dbReference>
<dbReference type="OrthoDB" id="9803969at2"/>
<gene>
    <name evidence="7" type="ORF">CH238_03305</name>
    <name evidence="6" type="ORF">CLOLEP_02807</name>
</gene>
<evidence type="ECO:0000313" key="6">
    <source>
        <dbReference type="EMBL" id="EDO59990.1"/>
    </source>
</evidence>
<organism evidence="6 8">
    <name type="scientific">[Clostridium] leptum DSM 753</name>
    <dbReference type="NCBI Taxonomy" id="428125"/>
    <lineage>
        <taxon>Bacteria</taxon>
        <taxon>Bacillati</taxon>
        <taxon>Bacillota</taxon>
        <taxon>Clostridia</taxon>
        <taxon>Eubacteriales</taxon>
        <taxon>Oscillospiraceae</taxon>
        <taxon>Oscillospiraceae incertae sedis</taxon>
    </lineage>
</organism>
<dbReference type="PANTHER" id="PTHR43641:SF2">
    <property type="entry name" value="DEHYDRATASE YBIW-RELATED"/>
    <property type="match status" value="1"/>
</dbReference>
<dbReference type="Proteomes" id="UP000220611">
    <property type="component" value="Unassembled WGS sequence"/>
</dbReference>
<dbReference type="Gene3D" id="3.20.70.20">
    <property type="match status" value="1"/>
</dbReference>
<keyword evidence="1 3" id="KW-0556">Organic radical</keyword>
<name>A7VW43_9FIRM</name>
<evidence type="ECO:0000259" key="5">
    <source>
        <dbReference type="PROSITE" id="PS51554"/>
    </source>
</evidence>
<dbReference type="EMBL" id="ABCB02000020">
    <property type="protein sequence ID" value="EDO59990.1"/>
    <property type="molecule type" value="Genomic_DNA"/>
</dbReference>
<evidence type="ECO:0000256" key="2">
    <source>
        <dbReference type="ARBA" id="ARBA00023239"/>
    </source>
</evidence>
<dbReference type="Pfam" id="PF02901">
    <property type="entry name" value="PFL-like"/>
    <property type="match status" value="1"/>
</dbReference>
<dbReference type="HOGENOM" id="CLU_376298_0_0_9"/>
<keyword evidence="6" id="KW-0670">Pyruvate</keyword>
<evidence type="ECO:0000259" key="4">
    <source>
        <dbReference type="PROSITE" id="PS51149"/>
    </source>
</evidence>
<evidence type="ECO:0000313" key="7">
    <source>
        <dbReference type="EMBL" id="PEQ26030.1"/>
    </source>
</evidence>
<comment type="caution">
    <text evidence="6">The sequence shown here is derived from an EMBL/GenBank/DDBJ whole genome shotgun (WGS) entry which is preliminary data.</text>
</comment>
<reference evidence="6 8" key="2">
    <citation type="submission" date="2007-08" db="EMBL/GenBank/DDBJ databases">
        <authorList>
            <person name="Fulton L."/>
            <person name="Clifton S."/>
            <person name="Fulton B."/>
            <person name="Xu J."/>
            <person name="Minx P."/>
            <person name="Pepin K.H."/>
            <person name="Johnson M."/>
            <person name="Thiruvilangam P."/>
            <person name="Bhonagiri V."/>
            <person name="Nash W.E."/>
            <person name="Wang C."/>
            <person name="Mardis E.R."/>
            <person name="Wilson R.K."/>
        </authorList>
    </citation>
    <scope>NUCLEOTIDE SEQUENCE [LARGE SCALE GENOMIC DNA]</scope>
    <source>
        <strain evidence="6 8">DSM 753</strain>
    </source>
</reference>
<dbReference type="Pfam" id="PF01228">
    <property type="entry name" value="Gly_radical"/>
    <property type="match status" value="1"/>
</dbReference>
<protein>
    <submittedName>
        <fullName evidence="6">Pyruvate formate lyase</fullName>
    </submittedName>
</protein>
<accession>A7VW43</accession>
<dbReference type="InterPro" id="IPR004184">
    <property type="entry name" value="PFL_dom"/>
</dbReference>
<proteinExistence type="predicted"/>
<evidence type="ECO:0000313" key="8">
    <source>
        <dbReference type="Proteomes" id="UP000003490"/>
    </source>
</evidence>
<evidence type="ECO:0000256" key="3">
    <source>
        <dbReference type="PROSITE-ProRule" id="PRU00493"/>
    </source>
</evidence>
<keyword evidence="2 6" id="KW-0456">Lyase</keyword>
<reference evidence="7 9" key="3">
    <citation type="submission" date="2017-07" db="EMBL/GenBank/DDBJ databases">
        <title>Prevalence of linear plasmids in Cutibacterium (Propionibacterium) acnes isolates obtained from prostatic tissue.</title>
        <authorList>
            <person name="Davidsson S."/>
            <person name="Carlsson J."/>
            <person name="Molling P."/>
            <person name="Andren O."/>
            <person name="Andersson S.-O."/>
            <person name="Brzuszkiewicz E."/>
            <person name="Poehlein A."/>
            <person name="Al-Zeer M."/>
            <person name="Brinkmann V."/>
            <person name="Scavenius C."/>
            <person name="Nazipi S."/>
            <person name="Soderquist B."/>
            <person name="Bruggemann H."/>
        </authorList>
    </citation>
    <scope>NUCLEOTIDE SEQUENCE [LARGE SCALE GENOMIC DNA]</scope>
    <source>
        <strain evidence="7 9">DSM 753</strain>
    </source>
</reference>
<reference evidence="6 8" key="1">
    <citation type="submission" date="2007-08" db="EMBL/GenBank/DDBJ databases">
        <title>Draft genome sequence of Clostridium leptum (DSM 753).</title>
        <authorList>
            <person name="Sudarsanam P."/>
            <person name="Ley R."/>
            <person name="Guruge J."/>
            <person name="Turnbaugh P.J."/>
            <person name="Mahowald M."/>
            <person name="Liep D."/>
            <person name="Gordon J."/>
        </authorList>
    </citation>
    <scope>NUCLEOTIDE SEQUENCE [LARGE SCALE GENOMIC DNA]</scope>
    <source>
        <strain evidence="6 8">DSM 753</strain>
    </source>
</reference>
<dbReference type="EMBL" id="NOXF01000001">
    <property type="protein sequence ID" value="PEQ26030.1"/>
    <property type="molecule type" value="Genomic_DNA"/>
</dbReference>
<dbReference type="GO" id="GO:0005829">
    <property type="term" value="C:cytosol"/>
    <property type="evidence" value="ECO:0007669"/>
    <property type="project" value="TreeGrafter"/>
</dbReference>
<evidence type="ECO:0000256" key="1">
    <source>
        <dbReference type="ARBA" id="ARBA00022818"/>
    </source>
</evidence>
<dbReference type="PROSITE" id="PS51149">
    <property type="entry name" value="GLY_RADICAL_2"/>
    <property type="match status" value="1"/>
</dbReference>
<evidence type="ECO:0000313" key="9">
    <source>
        <dbReference type="Proteomes" id="UP000220611"/>
    </source>
</evidence>
<dbReference type="Proteomes" id="UP000003490">
    <property type="component" value="Unassembled WGS sequence"/>
</dbReference>
<dbReference type="GO" id="GO:0016829">
    <property type="term" value="F:lyase activity"/>
    <property type="evidence" value="ECO:0007669"/>
    <property type="project" value="UniProtKB-KW"/>
</dbReference>
<feature type="domain" description="Glycine radical" evidence="4">
    <location>
        <begin position="617"/>
        <end position="737"/>
    </location>
</feature>
<dbReference type="SUPFAM" id="SSF51998">
    <property type="entry name" value="PFL-like glycyl radical enzymes"/>
    <property type="match status" value="1"/>
</dbReference>
<feature type="domain" description="PFL" evidence="5">
    <location>
        <begin position="1"/>
        <end position="610"/>
    </location>
</feature>
<feature type="modified residue" description="Glycine radical" evidence="3">
    <location>
        <position position="713"/>
    </location>
</feature>
<dbReference type="PANTHER" id="PTHR43641">
    <property type="entry name" value="FORMATE ACETYLTRANSFERASE 3-RELATED"/>
    <property type="match status" value="1"/>
</dbReference>
<dbReference type="AlphaFoldDB" id="A7VW43"/>
<dbReference type="InterPro" id="IPR051215">
    <property type="entry name" value="GRE"/>
</dbReference>
<dbReference type="InterPro" id="IPR001150">
    <property type="entry name" value="Gly_radical"/>
</dbReference>
<dbReference type="eggNOG" id="COG1882">
    <property type="taxonomic scope" value="Bacteria"/>
</dbReference>
<keyword evidence="9" id="KW-1185">Reference proteome</keyword>